<evidence type="ECO:0000256" key="1">
    <source>
        <dbReference type="SAM" id="MobiDB-lite"/>
    </source>
</evidence>
<evidence type="ECO:0000313" key="2">
    <source>
        <dbReference type="EMBL" id="KZS20080.1"/>
    </source>
</evidence>
<organism evidence="2 3">
    <name type="scientific">Daphnia magna</name>
    <dbReference type="NCBI Taxonomy" id="35525"/>
    <lineage>
        <taxon>Eukaryota</taxon>
        <taxon>Metazoa</taxon>
        <taxon>Ecdysozoa</taxon>
        <taxon>Arthropoda</taxon>
        <taxon>Crustacea</taxon>
        <taxon>Branchiopoda</taxon>
        <taxon>Diplostraca</taxon>
        <taxon>Cladocera</taxon>
        <taxon>Anomopoda</taxon>
        <taxon>Daphniidae</taxon>
        <taxon>Daphnia</taxon>
    </lineage>
</organism>
<dbReference type="EMBL" id="LRGB01000248">
    <property type="protein sequence ID" value="KZS20080.1"/>
    <property type="molecule type" value="Genomic_DNA"/>
</dbReference>
<dbReference type="Proteomes" id="UP000076858">
    <property type="component" value="Unassembled WGS sequence"/>
</dbReference>
<proteinExistence type="predicted"/>
<accession>A0A162QYZ4</accession>
<sequence>MAGVDEQRKGAPAAPREAIQHVSNRRAEHERLGHRMLARRRKHFAVDGIVANGLDIDFEPLHAEIGTDEIDHLSGSRLRSHRNHFHAYATWRSFVGVWVRFVVGSPDC</sequence>
<reference evidence="2 3" key="1">
    <citation type="submission" date="2016-03" db="EMBL/GenBank/DDBJ databases">
        <title>EvidentialGene: Evidence-directed Construction of Genes on Genomes.</title>
        <authorList>
            <person name="Gilbert D.G."/>
            <person name="Choi J.-H."/>
            <person name="Mockaitis K."/>
            <person name="Colbourne J."/>
            <person name="Pfrender M."/>
        </authorList>
    </citation>
    <scope>NUCLEOTIDE SEQUENCE [LARGE SCALE GENOMIC DNA]</scope>
    <source>
        <strain evidence="2 3">Xinb3</strain>
        <tissue evidence="2">Complete organism</tissue>
    </source>
</reference>
<name>A0A162QYZ4_9CRUS</name>
<evidence type="ECO:0000313" key="3">
    <source>
        <dbReference type="Proteomes" id="UP000076858"/>
    </source>
</evidence>
<keyword evidence="3" id="KW-1185">Reference proteome</keyword>
<dbReference type="AlphaFoldDB" id="A0A162QYZ4"/>
<comment type="caution">
    <text evidence="2">The sequence shown here is derived from an EMBL/GenBank/DDBJ whole genome shotgun (WGS) entry which is preliminary data.</text>
</comment>
<protein>
    <submittedName>
        <fullName evidence="2">Uncharacterized protein</fullName>
    </submittedName>
</protein>
<feature type="region of interest" description="Disordered" evidence="1">
    <location>
        <begin position="1"/>
        <end position="27"/>
    </location>
</feature>
<gene>
    <name evidence="2" type="ORF">APZ42_013428</name>
</gene>